<sequence length="72" mass="7689">MKSNLLEKIKGAILSKEEAKTISGGYDVSPCFRPCCPAGTSFINPVYNANGCTDTRPIYTSAAVSGFYCVKC</sequence>
<accession>A0ABS6XZI7</accession>
<dbReference type="RefSeq" id="WP_219318493.1">
    <property type="nucleotide sequence ID" value="NZ_JAHWYN010000016.1"/>
</dbReference>
<proteinExistence type="predicted"/>
<evidence type="ECO:0000313" key="1">
    <source>
        <dbReference type="EMBL" id="MBW4362004.1"/>
    </source>
</evidence>
<comment type="caution">
    <text evidence="1">The sequence shown here is derived from an EMBL/GenBank/DDBJ whole genome shotgun (WGS) entry which is preliminary data.</text>
</comment>
<reference evidence="1 2" key="1">
    <citation type="submission" date="2021-07" db="EMBL/GenBank/DDBJ databases">
        <title>Flavobacterium sp. nov. isolated from sediment on the Taihu Lake.</title>
        <authorList>
            <person name="Qu J.-H."/>
        </authorList>
    </citation>
    <scope>NUCLEOTIDE SEQUENCE [LARGE SCALE GENOMIC DNA]</scope>
    <source>
        <strain evidence="1 2">NAS39</strain>
    </source>
</reference>
<gene>
    <name evidence="1" type="ORF">KZH69_16055</name>
</gene>
<organism evidence="1 2">
    <name type="scientific">Flavobacterium taihuense</name>
    <dbReference type="NCBI Taxonomy" id="2857508"/>
    <lineage>
        <taxon>Bacteria</taxon>
        <taxon>Pseudomonadati</taxon>
        <taxon>Bacteroidota</taxon>
        <taxon>Flavobacteriia</taxon>
        <taxon>Flavobacteriales</taxon>
        <taxon>Flavobacteriaceae</taxon>
        <taxon>Flavobacterium</taxon>
    </lineage>
</organism>
<protein>
    <recommendedName>
        <fullName evidence="3">Natural product</fullName>
    </recommendedName>
</protein>
<keyword evidence="2" id="KW-1185">Reference proteome</keyword>
<evidence type="ECO:0008006" key="3">
    <source>
        <dbReference type="Google" id="ProtNLM"/>
    </source>
</evidence>
<name>A0ABS6XZI7_9FLAO</name>
<dbReference type="Proteomes" id="UP000812031">
    <property type="component" value="Unassembled WGS sequence"/>
</dbReference>
<dbReference type="EMBL" id="JAHWYN010000016">
    <property type="protein sequence ID" value="MBW4362004.1"/>
    <property type="molecule type" value="Genomic_DNA"/>
</dbReference>
<evidence type="ECO:0000313" key="2">
    <source>
        <dbReference type="Proteomes" id="UP000812031"/>
    </source>
</evidence>